<gene>
    <name evidence="1" type="ORF">MRB53_006517</name>
</gene>
<dbReference type="EMBL" id="CM056810">
    <property type="protein sequence ID" value="KAJ8644769.1"/>
    <property type="molecule type" value="Genomic_DNA"/>
</dbReference>
<sequence length="121" mass="12720">MEVPNCPESDPKSAAKKRRRSVFPPPSGDHIVGTKSTAIGEGSKQKVGKATTPIGRQVTGVVDGMFDMGFLVSVQIGESDAIYPGVVFGPGLIIPPSKTNDIAPNVGYTARKLDVKGHKTM</sequence>
<evidence type="ECO:0000313" key="1">
    <source>
        <dbReference type="EMBL" id="KAJ8644769.1"/>
    </source>
</evidence>
<protein>
    <submittedName>
        <fullName evidence="1">Uncharacterized protein</fullName>
    </submittedName>
</protein>
<keyword evidence="2" id="KW-1185">Reference proteome</keyword>
<name>A0ACC2MGD1_PERAE</name>
<dbReference type="Proteomes" id="UP001234297">
    <property type="component" value="Chromosome 2"/>
</dbReference>
<evidence type="ECO:0000313" key="2">
    <source>
        <dbReference type="Proteomes" id="UP001234297"/>
    </source>
</evidence>
<accession>A0ACC2MGD1</accession>
<comment type="caution">
    <text evidence="1">The sequence shown here is derived from an EMBL/GenBank/DDBJ whole genome shotgun (WGS) entry which is preliminary data.</text>
</comment>
<proteinExistence type="predicted"/>
<reference evidence="1 2" key="1">
    <citation type="journal article" date="2022" name="Hortic Res">
        <title>A haplotype resolved chromosomal level avocado genome allows analysis of novel avocado genes.</title>
        <authorList>
            <person name="Nath O."/>
            <person name="Fletcher S.J."/>
            <person name="Hayward A."/>
            <person name="Shaw L.M."/>
            <person name="Masouleh A.K."/>
            <person name="Furtado A."/>
            <person name="Henry R.J."/>
            <person name="Mitter N."/>
        </authorList>
    </citation>
    <scope>NUCLEOTIDE SEQUENCE [LARGE SCALE GENOMIC DNA]</scope>
    <source>
        <strain evidence="2">cv. Hass</strain>
    </source>
</reference>
<organism evidence="1 2">
    <name type="scientific">Persea americana</name>
    <name type="common">Avocado</name>
    <dbReference type="NCBI Taxonomy" id="3435"/>
    <lineage>
        <taxon>Eukaryota</taxon>
        <taxon>Viridiplantae</taxon>
        <taxon>Streptophyta</taxon>
        <taxon>Embryophyta</taxon>
        <taxon>Tracheophyta</taxon>
        <taxon>Spermatophyta</taxon>
        <taxon>Magnoliopsida</taxon>
        <taxon>Magnoliidae</taxon>
        <taxon>Laurales</taxon>
        <taxon>Lauraceae</taxon>
        <taxon>Persea</taxon>
    </lineage>
</organism>